<comment type="caution">
    <text evidence="1">The sequence shown here is derived from an EMBL/GenBank/DDBJ whole genome shotgun (WGS) entry which is preliminary data.</text>
</comment>
<proteinExistence type="predicted"/>
<dbReference type="GO" id="GO:0003676">
    <property type="term" value="F:nucleic acid binding"/>
    <property type="evidence" value="ECO:0007669"/>
    <property type="project" value="InterPro"/>
</dbReference>
<name>A0A0G0Y9I0_9BACT</name>
<dbReference type="Proteomes" id="UP000034746">
    <property type="component" value="Unassembled WGS sequence"/>
</dbReference>
<protein>
    <submittedName>
        <fullName evidence="1">Uncharacterized protein</fullName>
    </submittedName>
</protein>
<evidence type="ECO:0000313" key="2">
    <source>
        <dbReference type="Proteomes" id="UP000034746"/>
    </source>
</evidence>
<gene>
    <name evidence="1" type="ORF">UU48_C0021G0002</name>
</gene>
<dbReference type="InterPro" id="IPR011856">
    <property type="entry name" value="tRNA_endonuc-like_dom_sf"/>
</dbReference>
<dbReference type="AlphaFoldDB" id="A0A0G0Y9I0"/>
<reference evidence="1 2" key="1">
    <citation type="journal article" date="2015" name="Nature">
        <title>rRNA introns, odd ribosomes, and small enigmatic genomes across a large radiation of phyla.</title>
        <authorList>
            <person name="Brown C.T."/>
            <person name="Hug L.A."/>
            <person name="Thomas B.C."/>
            <person name="Sharon I."/>
            <person name="Castelle C.J."/>
            <person name="Singh A."/>
            <person name="Wilkins M.J."/>
            <person name="Williams K.H."/>
            <person name="Banfield J.F."/>
        </authorList>
    </citation>
    <scope>NUCLEOTIDE SEQUENCE [LARGE SCALE GENOMIC DNA]</scope>
</reference>
<accession>A0A0G0Y9I0</accession>
<dbReference type="Gene3D" id="3.40.1350.10">
    <property type="match status" value="1"/>
</dbReference>
<sequence>MNSISVTEKVIEDIFSADRSILAGVLSVNQGDLSPIARQKKFDNRRILDLLYLHQNELLLIELKAVPFYFDIIEQINDYQQELLKLQFQSKLIKAKINKIILVTDASKEHFIACEKEEIKLIRFDIEEILFKYYQNFRELSAFLKIQPGNWGVTRLYLLKNTLALLKEGVAISEICKIENKSIKTITNRLAVASLIGLLEKNKTGYSLTKLGKEVISKEDYTSEERFNAEQFDLISEFVKDNPFYSQITFSIMSVVDTIFILSKAEYPIKYEIFQDFFVRSLGKDKTWTKPRAQLTGTYHFANYAEELGFIQKVDNHLFLTPKGIQAILIFQLNRSIKLINARK</sequence>
<evidence type="ECO:0000313" key="1">
    <source>
        <dbReference type="EMBL" id="KKR96937.1"/>
    </source>
</evidence>
<dbReference type="EMBL" id="LCAU01000021">
    <property type="protein sequence ID" value="KKR96937.1"/>
    <property type="molecule type" value="Genomic_DNA"/>
</dbReference>
<organism evidence="1 2">
    <name type="scientific">Candidatus Uhrbacteria bacterium GW2011_GWF2_41_16</name>
    <dbReference type="NCBI Taxonomy" id="1618997"/>
    <lineage>
        <taxon>Bacteria</taxon>
        <taxon>Candidatus Uhriibacteriota</taxon>
    </lineage>
</organism>